<dbReference type="EMBL" id="PP179319">
    <property type="protein sequence ID" value="XAI70206.1"/>
    <property type="molecule type" value="Genomic_DNA"/>
</dbReference>
<name>A0AAU6W0H5_9VIRU</name>
<evidence type="ECO:0000313" key="1">
    <source>
        <dbReference type="EMBL" id="XAI70206.1"/>
    </source>
</evidence>
<organism evidence="1">
    <name type="scientific">Pseudomonas phage Draal03</name>
    <dbReference type="NCBI Taxonomy" id="3138530"/>
    <lineage>
        <taxon>Viruses</taxon>
    </lineage>
</organism>
<protein>
    <submittedName>
        <fullName evidence="1">Rz-like protein</fullName>
    </submittedName>
</protein>
<proteinExistence type="predicted"/>
<accession>A0AAU6W0H5</accession>
<sequence>MKTILLLLGLCVALAASTGYYAVQTSNARGALADAQSELTAAKKRIATVQAQVLRSNAAAQKARADLKDALDAEPTFRDTPVPVPVRDSLCGTLRCK</sequence>
<reference evidence="1" key="1">
    <citation type="journal article" date="2024" name="J. Gen. Virol.">
        <title>Novel phages of Pseudomonas syringae unveil numerous potential auxiliary metabolic genes.</title>
        <authorList>
            <person name="Feltin C."/>
            <person name="Garneau J.R."/>
            <person name="Morris C.E."/>
            <person name="Berard A."/>
            <person name="Torres-Barcelo C."/>
        </authorList>
    </citation>
    <scope>NUCLEOTIDE SEQUENCE</scope>
</reference>
<gene>
    <name evidence="1" type="ORF">Draal03_00033</name>
</gene>